<dbReference type="SUPFAM" id="SSF55729">
    <property type="entry name" value="Acyl-CoA N-acyltransferases (Nat)"/>
    <property type="match status" value="1"/>
</dbReference>
<dbReference type="PROSITE" id="PS51186">
    <property type="entry name" value="GNAT"/>
    <property type="match status" value="1"/>
</dbReference>
<dbReference type="Proteomes" id="UP001501710">
    <property type="component" value="Unassembled WGS sequence"/>
</dbReference>
<dbReference type="PANTHER" id="PTHR43441">
    <property type="entry name" value="RIBOSOMAL-PROTEIN-SERINE ACETYLTRANSFERASE"/>
    <property type="match status" value="1"/>
</dbReference>
<dbReference type="InterPro" id="IPR000182">
    <property type="entry name" value="GNAT_dom"/>
</dbReference>
<proteinExistence type="predicted"/>
<gene>
    <name evidence="2" type="ORF">GCM10022254_51980</name>
</gene>
<dbReference type="Pfam" id="PF13302">
    <property type="entry name" value="Acetyltransf_3"/>
    <property type="match status" value="1"/>
</dbReference>
<keyword evidence="3" id="KW-1185">Reference proteome</keyword>
<name>A0ABP8CDZ6_9ACTN</name>
<dbReference type="PANTHER" id="PTHR43441:SF11">
    <property type="entry name" value="RIBOSOMAL-PROTEIN-SERINE ACETYLTRANSFERASE"/>
    <property type="match status" value="1"/>
</dbReference>
<reference evidence="3" key="1">
    <citation type="journal article" date="2019" name="Int. J. Syst. Evol. Microbiol.">
        <title>The Global Catalogue of Microorganisms (GCM) 10K type strain sequencing project: providing services to taxonomists for standard genome sequencing and annotation.</title>
        <authorList>
            <consortium name="The Broad Institute Genomics Platform"/>
            <consortium name="The Broad Institute Genome Sequencing Center for Infectious Disease"/>
            <person name="Wu L."/>
            <person name="Ma J."/>
        </authorList>
    </citation>
    <scope>NUCLEOTIDE SEQUENCE [LARGE SCALE GENOMIC DNA]</scope>
    <source>
        <strain evidence="3">JCM 17440</strain>
    </source>
</reference>
<protein>
    <submittedName>
        <fullName evidence="2">GNAT family protein</fullName>
    </submittedName>
</protein>
<feature type="domain" description="N-acetyltransferase" evidence="1">
    <location>
        <begin position="18"/>
        <end position="187"/>
    </location>
</feature>
<dbReference type="EMBL" id="BAABAS010000019">
    <property type="protein sequence ID" value="GAA4237969.1"/>
    <property type="molecule type" value="Genomic_DNA"/>
</dbReference>
<dbReference type="InterPro" id="IPR051908">
    <property type="entry name" value="Ribosomal_N-acetyltransferase"/>
</dbReference>
<accession>A0ABP8CDZ6</accession>
<dbReference type="InterPro" id="IPR016181">
    <property type="entry name" value="Acyl_CoA_acyltransferase"/>
</dbReference>
<comment type="caution">
    <text evidence="2">The sequence shown here is derived from an EMBL/GenBank/DDBJ whole genome shotgun (WGS) entry which is preliminary data.</text>
</comment>
<organism evidence="2 3">
    <name type="scientific">Actinomadura meridiana</name>
    <dbReference type="NCBI Taxonomy" id="559626"/>
    <lineage>
        <taxon>Bacteria</taxon>
        <taxon>Bacillati</taxon>
        <taxon>Actinomycetota</taxon>
        <taxon>Actinomycetes</taxon>
        <taxon>Streptosporangiales</taxon>
        <taxon>Thermomonosporaceae</taxon>
        <taxon>Actinomadura</taxon>
    </lineage>
</organism>
<dbReference type="Gene3D" id="3.40.630.30">
    <property type="match status" value="1"/>
</dbReference>
<sequence>MLVDHFPLLGLRLRTPRLELRLPSPEELATLAELAAAGVHDPDVMPFLVPWTDRPPAEIARSVVQHHWAQLAKWEPGAWSLNLAVFHAGVPVGSQSIEANDLAITREVSTGSWLGRRHHGQGIGTEMRAAVLHLAFAGLDVEEATSVAFMDNHASRAVSRKLGYASDGIERRVVRGALAIDDRQRLTRAAWEQHRTVTVTIEGLDPCLPLFGAPSE</sequence>
<evidence type="ECO:0000313" key="3">
    <source>
        <dbReference type="Proteomes" id="UP001501710"/>
    </source>
</evidence>
<dbReference type="RefSeq" id="WP_344901170.1">
    <property type="nucleotide sequence ID" value="NZ_BAABAS010000019.1"/>
</dbReference>
<evidence type="ECO:0000313" key="2">
    <source>
        <dbReference type="EMBL" id="GAA4237969.1"/>
    </source>
</evidence>
<evidence type="ECO:0000259" key="1">
    <source>
        <dbReference type="PROSITE" id="PS51186"/>
    </source>
</evidence>